<dbReference type="EMBL" id="JAVFWL010000001">
    <property type="protein sequence ID" value="KAK6730514.1"/>
    <property type="molecule type" value="Genomic_DNA"/>
</dbReference>
<evidence type="ECO:0000313" key="1">
    <source>
        <dbReference type="EMBL" id="KAK6730514.1"/>
    </source>
</evidence>
<gene>
    <name evidence="1" type="primary">Necator_chrI.g3278</name>
    <name evidence="1" type="ORF">RB195_007149</name>
</gene>
<dbReference type="Proteomes" id="UP001303046">
    <property type="component" value="Unassembled WGS sequence"/>
</dbReference>
<evidence type="ECO:0000313" key="2">
    <source>
        <dbReference type="Proteomes" id="UP001303046"/>
    </source>
</evidence>
<comment type="caution">
    <text evidence="1">The sequence shown here is derived from an EMBL/GenBank/DDBJ whole genome shotgun (WGS) entry which is preliminary data.</text>
</comment>
<organism evidence="1 2">
    <name type="scientific">Necator americanus</name>
    <name type="common">Human hookworm</name>
    <dbReference type="NCBI Taxonomy" id="51031"/>
    <lineage>
        <taxon>Eukaryota</taxon>
        <taxon>Metazoa</taxon>
        <taxon>Ecdysozoa</taxon>
        <taxon>Nematoda</taxon>
        <taxon>Chromadorea</taxon>
        <taxon>Rhabditida</taxon>
        <taxon>Rhabditina</taxon>
        <taxon>Rhabditomorpha</taxon>
        <taxon>Strongyloidea</taxon>
        <taxon>Ancylostomatidae</taxon>
        <taxon>Bunostominae</taxon>
        <taxon>Necator</taxon>
    </lineage>
</organism>
<proteinExistence type="predicted"/>
<protein>
    <submittedName>
        <fullName evidence="1">Uncharacterized protein</fullName>
    </submittedName>
</protein>
<keyword evidence="2" id="KW-1185">Reference proteome</keyword>
<accession>A0ABR1BYZ4</accession>
<reference evidence="1 2" key="1">
    <citation type="submission" date="2023-08" db="EMBL/GenBank/DDBJ databases">
        <title>A Necator americanus chromosomal reference genome.</title>
        <authorList>
            <person name="Ilik V."/>
            <person name="Petrzelkova K.J."/>
            <person name="Pardy F."/>
            <person name="Fuh T."/>
            <person name="Niatou-Singa F.S."/>
            <person name="Gouil Q."/>
            <person name="Baker L."/>
            <person name="Ritchie M.E."/>
            <person name="Jex A.R."/>
            <person name="Gazzola D."/>
            <person name="Li H."/>
            <person name="Toshio Fujiwara R."/>
            <person name="Zhan B."/>
            <person name="Aroian R.V."/>
            <person name="Pafco B."/>
            <person name="Schwarz E.M."/>
        </authorList>
    </citation>
    <scope>NUCLEOTIDE SEQUENCE [LARGE SCALE GENOMIC DNA]</scope>
    <source>
        <strain evidence="1 2">Aroian</strain>
        <tissue evidence="1">Whole animal</tissue>
    </source>
</reference>
<sequence>MIFPQNSRSRSLYWLAAHVIASGPSDEYLGFCDWTIPKLFEVVIALPEKVFPDHFFKNQGARAFHPLQSSLQSTLSDKSPAYRPATCELEDALAMLSSGSILKLEHPCLPLCEKSDELRGFSHRMKKETIEEIKEIMVVEELEYGND</sequence>
<name>A0ABR1BYZ4_NECAM</name>